<dbReference type="EMBL" id="JAAKYA010000077">
    <property type="protein sequence ID" value="NGO39983.1"/>
    <property type="molecule type" value="Genomic_DNA"/>
</dbReference>
<dbReference type="InterPro" id="IPR013429">
    <property type="entry name" value="Regulatory_FmdB_Zinc_ribbon"/>
</dbReference>
<comment type="caution">
    <text evidence="2">The sequence shown here is derived from an EMBL/GenBank/DDBJ whole genome shotgun (WGS) entry which is preliminary data.</text>
</comment>
<dbReference type="Proteomes" id="UP000477311">
    <property type="component" value="Unassembled WGS sequence"/>
</dbReference>
<dbReference type="SMART" id="SM00834">
    <property type="entry name" value="CxxC_CXXC_SSSS"/>
    <property type="match status" value="1"/>
</dbReference>
<dbReference type="NCBIfam" id="TIGR02605">
    <property type="entry name" value="CxxC_CxxC_SSSS"/>
    <property type="match status" value="1"/>
</dbReference>
<evidence type="ECO:0000313" key="2">
    <source>
        <dbReference type="EMBL" id="NGO39983.1"/>
    </source>
</evidence>
<proteinExistence type="predicted"/>
<evidence type="ECO:0000313" key="3">
    <source>
        <dbReference type="Proteomes" id="UP000477311"/>
    </source>
</evidence>
<evidence type="ECO:0000259" key="1">
    <source>
        <dbReference type="SMART" id="SM00834"/>
    </source>
</evidence>
<accession>A0A6M1RQP7</accession>
<name>A0A6M1RQP7_9BACT</name>
<dbReference type="RefSeq" id="WP_165108295.1">
    <property type="nucleotide sequence ID" value="NZ_JAAKYA010000077.1"/>
</dbReference>
<reference evidence="2 3" key="1">
    <citation type="submission" date="2020-02" db="EMBL/GenBank/DDBJ databases">
        <title>Draft genome sequence of Limisphaera ngatamarikiensis NGM72.4T, a thermophilic Verrucomicrobia grouped in subdivision 3.</title>
        <authorList>
            <person name="Carere C.R."/>
            <person name="Steen J."/>
            <person name="Hugenholtz P."/>
            <person name="Stott M.B."/>
        </authorList>
    </citation>
    <scope>NUCLEOTIDE SEQUENCE [LARGE SCALE GENOMIC DNA]</scope>
    <source>
        <strain evidence="2 3">NGM72.4</strain>
    </source>
</reference>
<keyword evidence="3" id="KW-1185">Reference proteome</keyword>
<sequence>MPLYEYELCEGDCAVCGGRFTLMRPVNAPELTKCPACKRPVRKVISTFNTPQKLKPLSITDAKKAGFTVFKRIGKGEYERQ</sequence>
<organism evidence="2 3">
    <name type="scientific">Limisphaera ngatamarikiensis</name>
    <dbReference type="NCBI Taxonomy" id="1324935"/>
    <lineage>
        <taxon>Bacteria</taxon>
        <taxon>Pseudomonadati</taxon>
        <taxon>Verrucomicrobiota</taxon>
        <taxon>Verrucomicrobiia</taxon>
        <taxon>Limisphaerales</taxon>
        <taxon>Limisphaeraceae</taxon>
        <taxon>Limisphaera</taxon>
    </lineage>
</organism>
<dbReference type="AlphaFoldDB" id="A0A6M1RQP7"/>
<dbReference type="Pfam" id="PF09723">
    <property type="entry name" value="Zn_ribbon_8"/>
    <property type="match status" value="1"/>
</dbReference>
<feature type="domain" description="Putative regulatory protein FmdB zinc ribbon" evidence="1">
    <location>
        <begin position="1"/>
        <end position="46"/>
    </location>
</feature>
<gene>
    <name evidence="2" type="ORF">G4L39_11360</name>
</gene>
<protein>
    <submittedName>
        <fullName evidence="2">Zinc ribbon domain-containing protein</fullName>
    </submittedName>
</protein>